<dbReference type="EMBL" id="JBHFNR010000255">
    <property type="protein sequence ID" value="MFB2897503.1"/>
    <property type="molecule type" value="Genomic_DNA"/>
</dbReference>
<gene>
    <name evidence="1" type="ORF">ACE1CI_31685</name>
</gene>
<name>A0ABV4Y0K3_9CYAN</name>
<organism evidence="1 2">
    <name type="scientific">Floridaenema flaviceps BLCC-F50</name>
    <dbReference type="NCBI Taxonomy" id="3153642"/>
    <lineage>
        <taxon>Bacteria</taxon>
        <taxon>Bacillati</taxon>
        <taxon>Cyanobacteriota</taxon>
        <taxon>Cyanophyceae</taxon>
        <taxon>Oscillatoriophycideae</taxon>
        <taxon>Aerosakkonematales</taxon>
        <taxon>Aerosakkonemataceae</taxon>
        <taxon>Floridanema</taxon>
        <taxon>Floridanema flaviceps</taxon>
    </lineage>
</organism>
<keyword evidence="2" id="KW-1185">Reference proteome</keyword>
<protein>
    <submittedName>
        <fullName evidence="1">Uncharacterized protein</fullName>
    </submittedName>
</protein>
<dbReference type="RefSeq" id="WP_413267115.1">
    <property type="nucleotide sequence ID" value="NZ_JBHFNR010000255.1"/>
</dbReference>
<accession>A0ABV4Y0K3</accession>
<evidence type="ECO:0000313" key="2">
    <source>
        <dbReference type="Proteomes" id="UP001576784"/>
    </source>
</evidence>
<dbReference type="Proteomes" id="UP001576784">
    <property type="component" value="Unassembled WGS sequence"/>
</dbReference>
<evidence type="ECO:0000313" key="1">
    <source>
        <dbReference type="EMBL" id="MFB2897503.1"/>
    </source>
</evidence>
<reference evidence="1 2" key="1">
    <citation type="submission" date="2024-09" db="EMBL/GenBank/DDBJ databases">
        <title>Floridaenema gen nov. (Aerosakkonemataceae, Aerosakkonematales ord. nov., Cyanobacteria) from benthic tropical and subtropical fresh waters, with the description of four new species.</title>
        <authorList>
            <person name="Moretto J.A."/>
            <person name="Berthold D.E."/>
            <person name="Lefler F.W."/>
            <person name="Huang I.-S."/>
            <person name="Laughinghouse H. IV."/>
        </authorList>
    </citation>
    <scope>NUCLEOTIDE SEQUENCE [LARGE SCALE GENOMIC DNA]</scope>
    <source>
        <strain evidence="1 2">BLCC-F50</strain>
    </source>
</reference>
<proteinExistence type="predicted"/>
<comment type="caution">
    <text evidence="1">The sequence shown here is derived from an EMBL/GenBank/DDBJ whole genome shotgun (WGS) entry which is preliminary data.</text>
</comment>
<sequence>MQLQAALSSILPKVPPEDIIEKAVKLWPSYKDELLNSLQVRMSERTASLQRDLQNRADKEVADIRAILTELQRSIEKELEEPEFKQLELFNTEEKSQFERNVNSLRLRLEQIPHEIEQESGIIRSRFANPTPRLFPLAVTYLIPQKLIR</sequence>